<evidence type="ECO:0000256" key="3">
    <source>
        <dbReference type="ARBA" id="ARBA00022603"/>
    </source>
</evidence>
<evidence type="ECO:0000259" key="6">
    <source>
        <dbReference type="Pfam" id="PF00590"/>
    </source>
</evidence>
<dbReference type="InterPro" id="IPR008189">
    <property type="entry name" value="rRNA_ssu_MeTfrase_I"/>
</dbReference>
<dbReference type="Pfam" id="PF00590">
    <property type="entry name" value="TP_methylase"/>
    <property type="match status" value="1"/>
</dbReference>
<dbReference type="InterPro" id="IPR014777">
    <property type="entry name" value="4pyrrole_Mease_sub1"/>
</dbReference>
<dbReference type="InterPro" id="IPR000878">
    <property type="entry name" value="4pyrrol_Mease"/>
</dbReference>
<dbReference type="HAMAP" id="MF_01877">
    <property type="entry name" value="16SrRNA_methyltr_I"/>
    <property type="match status" value="1"/>
</dbReference>
<dbReference type="Gene3D" id="3.30.950.10">
    <property type="entry name" value="Methyltransferase, Cobalt-precorrin-4 Transmethylase, Domain 2"/>
    <property type="match status" value="1"/>
</dbReference>
<evidence type="ECO:0000256" key="5">
    <source>
        <dbReference type="ARBA" id="ARBA00022691"/>
    </source>
</evidence>
<dbReference type="GO" id="GO:0006364">
    <property type="term" value="P:rRNA processing"/>
    <property type="evidence" value="ECO:0007669"/>
    <property type="project" value="UniProtKB-KW"/>
</dbReference>
<dbReference type="PANTHER" id="PTHR46111">
    <property type="entry name" value="RIBOSOMAL RNA SMALL SUBUNIT METHYLTRANSFERASE I"/>
    <property type="match status" value="1"/>
</dbReference>
<evidence type="ECO:0000313" key="8">
    <source>
        <dbReference type="Proteomes" id="UP000176450"/>
    </source>
</evidence>
<dbReference type="CDD" id="cd11648">
    <property type="entry name" value="RsmI"/>
    <property type="match status" value="1"/>
</dbReference>
<dbReference type="GO" id="GO:0032259">
    <property type="term" value="P:methylation"/>
    <property type="evidence" value="ECO:0007669"/>
    <property type="project" value="UniProtKB-KW"/>
</dbReference>
<dbReference type="SUPFAM" id="SSF53790">
    <property type="entry name" value="Tetrapyrrole methylase"/>
    <property type="match status" value="1"/>
</dbReference>
<evidence type="ECO:0000313" key="7">
    <source>
        <dbReference type="EMBL" id="OGG29715.1"/>
    </source>
</evidence>
<dbReference type="NCBIfam" id="TIGR00096">
    <property type="entry name" value="16S rRNA (cytidine(1402)-2'-O)-methyltransferase"/>
    <property type="match status" value="1"/>
</dbReference>
<protein>
    <submittedName>
        <fullName evidence="7">16S rRNA (Cytidine(1402)-2'-O)-methyltransferase</fullName>
    </submittedName>
</protein>
<keyword evidence="4 7" id="KW-0808">Transferase</keyword>
<accession>A0A1F6AYE2</accession>
<keyword evidence="3 7" id="KW-0489">Methyltransferase</keyword>
<feature type="domain" description="Tetrapyrrole methylase" evidence="6">
    <location>
        <begin position="1"/>
        <end position="208"/>
    </location>
</feature>
<dbReference type="PANTHER" id="PTHR46111:SF1">
    <property type="entry name" value="RIBOSOMAL RNA SMALL SUBUNIT METHYLTRANSFERASE I"/>
    <property type="match status" value="1"/>
</dbReference>
<dbReference type="EMBL" id="MFJX01000058">
    <property type="protein sequence ID" value="OGG29715.1"/>
    <property type="molecule type" value="Genomic_DNA"/>
</dbReference>
<dbReference type="InterPro" id="IPR014776">
    <property type="entry name" value="4pyrrole_Mease_sub2"/>
</dbReference>
<feature type="non-terminal residue" evidence="7">
    <location>
        <position position="1"/>
    </location>
</feature>
<dbReference type="Proteomes" id="UP000176450">
    <property type="component" value="Unassembled WGS sequence"/>
</dbReference>
<evidence type="ECO:0000256" key="4">
    <source>
        <dbReference type="ARBA" id="ARBA00022679"/>
    </source>
</evidence>
<dbReference type="Gene3D" id="3.40.1010.10">
    <property type="entry name" value="Cobalt-precorrin-4 Transmethylase, Domain 1"/>
    <property type="match status" value="1"/>
</dbReference>
<dbReference type="PIRSF" id="PIRSF005917">
    <property type="entry name" value="MTase_YraL"/>
    <property type="match status" value="1"/>
</dbReference>
<evidence type="ECO:0000256" key="1">
    <source>
        <dbReference type="ARBA" id="ARBA00022490"/>
    </source>
</evidence>
<keyword evidence="1" id="KW-0963">Cytoplasm</keyword>
<keyword evidence="2" id="KW-0698">rRNA processing</keyword>
<dbReference type="AlphaFoldDB" id="A0A1F6AYE2"/>
<evidence type="ECO:0000256" key="2">
    <source>
        <dbReference type="ARBA" id="ARBA00022552"/>
    </source>
</evidence>
<name>A0A1F6AYE2_9BACT</name>
<sequence>TPIGNLEDVTIRAIKTLFSVDIILCEDTRRTGILLQELQSRLAIMFRYMIAKPQLMSYYDEIEDKRIPEVIDALTQGRNIALISDAGTPLISDPGFRIVRECLKRGITVESIPGPSAFLAALTSSGLPADNFCFLGYPPEKSARRIKLFGNLLSIHRCIDSTYIFYCAPHKIVQTLEDLKTVFGDIEVVLARELTKIHEETWRGTITTAMTTFGSPKGEFVLLFRAVSSK</sequence>
<dbReference type="GO" id="GO:0008168">
    <property type="term" value="F:methyltransferase activity"/>
    <property type="evidence" value="ECO:0007669"/>
    <property type="project" value="UniProtKB-KW"/>
</dbReference>
<dbReference type="InterPro" id="IPR018063">
    <property type="entry name" value="SAM_MeTrfase_RsmI_CS"/>
</dbReference>
<keyword evidence="5" id="KW-0949">S-adenosyl-L-methionine</keyword>
<dbReference type="InterPro" id="IPR035996">
    <property type="entry name" value="4pyrrol_Methylase_sf"/>
</dbReference>
<comment type="caution">
    <text evidence="7">The sequence shown here is derived from an EMBL/GenBank/DDBJ whole genome shotgun (WGS) entry which is preliminary data.</text>
</comment>
<reference evidence="7 8" key="1">
    <citation type="journal article" date="2016" name="Nat. Commun.">
        <title>Thousands of microbial genomes shed light on interconnected biogeochemical processes in an aquifer system.</title>
        <authorList>
            <person name="Anantharaman K."/>
            <person name="Brown C.T."/>
            <person name="Hug L.A."/>
            <person name="Sharon I."/>
            <person name="Castelle C.J."/>
            <person name="Probst A.J."/>
            <person name="Thomas B.C."/>
            <person name="Singh A."/>
            <person name="Wilkins M.J."/>
            <person name="Karaoz U."/>
            <person name="Brodie E.L."/>
            <person name="Williams K.H."/>
            <person name="Hubbard S.S."/>
            <person name="Banfield J.F."/>
        </authorList>
    </citation>
    <scope>NUCLEOTIDE SEQUENCE [LARGE SCALE GENOMIC DNA]</scope>
</reference>
<dbReference type="PROSITE" id="PS01296">
    <property type="entry name" value="RSMI"/>
    <property type="match status" value="1"/>
</dbReference>
<gene>
    <name evidence="7" type="ORF">A3A63_02350</name>
</gene>
<organism evidence="7 8">
    <name type="scientific">Candidatus Gottesmanbacteria bacterium RIFCSPLOWO2_01_FULL_46_9</name>
    <dbReference type="NCBI Taxonomy" id="1798394"/>
    <lineage>
        <taxon>Bacteria</taxon>
        <taxon>Candidatus Gottesmaniibacteriota</taxon>
    </lineage>
</organism>
<proteinExistence type="inferred from homology"/>